<dbReference type="eggNOG" id="COG0484">
    <property type="taxonomic scope" value="Bacteria"/>
</dbReference>
<keyword evidence="2" id="KW-1185">Reference proteome</keyword>
<proteinExistence type="predicted"/>
<dbReference type="KEGG" id="nri:NRI_0291"/>
<dbReference type="Proteomes" id="UP000001627">
    <property type="component" value="Chromosome"/>
</dbReference>
<gene>
    <name evidence="1" type="ordered locus">NRI_0291</name>
</gene>
<protein>
    <submittedName>
        <fullName evidence="1">Chaperone protein HscB</fullName>
    </submittedName>
</protein>
<dbReference type="EMBL" id="CP001431">
    <property type="protein sequence ID" value="ACT69284.1"/>
    <property type="molecule type" value="Genomic_DNA"/>
</dbReference>
<evidence type="ECO:0000313" key="2">
    <source>
        <dbReference type="Proteomes" id="UP000001627"/>
    </source>
</evidence>
<reference evidence="1 2" key="1">
    <citation type="journal article" date="2009" name="Nucleic Acids Res.">
        <title>Analysis of complete genome sequence of Neorickettsia risticii: causative agent of Potomac horse fever.</title>
        <authorList>
            <person name="Lin M."/>
            <person name="Zhang C."/>
            <person name="Gibson K."/>
            <person name="Rikihisa Y."/>
        </authorList>
    </citation>
    <scope>NUCLEOTIDE SEQUENCE [LARGE SCALE GENOMIC DNA]</scope>
    <source>
        <strain evidence="1 2">Illinois</strain>
    </source>
</reference>
<name>C6V4G2_NEORI</name>
<dbReference type="HOGENOM" id="CLU_3313424_0_0_5"/>
<organism evidence="1 2">
    <name type="scientific">Neorickettsia risticii (strain Illinois)</name>
    <dbReference type="NCBI Taxonomy" id="434131"/>
    <lineage>
        <taxon>Bacteria</taxon>
        <taxon>Pseudomonadati</taxon>
        <taxon>Pseudomonadota</taxon>
        <taxon>Alphaproteobacteria</taxon>
        <taxon>Rickettsiales</taxon>
        <taxon>Anaplasmataceae</taxon>
        <taxon>Neorickettsia</taxon>
    </lineage>
</organism>
<evidence type="ECO:0000313" key="1">
    <source>
        <dbReference type="EMBL" id="ACT69284.1"/>
    </source>
</evidence>
<accession>C6V4G2</accession>
<dbReference type="STRING" id="434131.NRI_0291"/>
<dbReference type="AlphaFoldDB" id="C6V4G2"/>
<sequence length="39" mass="4773">MQRKNYFRILELEEKFTFDPADSLEKSYLALQKKIENHV</sequence>